<accession>A0A9X3MU07</accession>
<evidence type="ECO:0000259" key="1">
    <source>
        <dbReference type="PROSITE" id="PS50995"/>
    </source>
</evidence>
<keyword evidence="3" id="KW-1185">Reference proteome</keyword>
<gene>
    <name evidence="2" type="ORF">OM076_13180</name>
</gene>
<feature type="domain" description="HTH marR-type" evidence="1">
    <location>
        <begin position="1"/>
        <end position="135"/>
    </location>
</feature>
<proteinExistence type="predicted"/>
<dbReference type="Proteomes" id="UP001149140">
    <property type="component" value="Unassembled WGS sequence"/>
</dbReference>
<dbReference type="InterPro" id="IPR036390">
    <property type="entry name" value="WH_DNA-bd_sf"/>
</dbReference>
<protein>
    <submittedName>
        <fullName evidence="2">MarR family winged helix-turn-helix transcriptional regulator</fullName>
    </submittedName>
</protein>
<dbReference type="SUPFAM" id="SSF46785">
    <property type="entry name" value="Winged helix' DNA-binding domain"/>
    <property type="match status" value="1"/>
</dbReference>
<dbReference type="AlphaFoldDB" id="A0A9X3MU07"/>
<comment type="caution">
    <text evidence="2">The sequence shown here is derived from an EMBL/GenBank/DDBJ whole genome shotgun (WGS) entry which is preliminary data.</text>
</comment>
<dbReference type="InterPro" id="IPR000835">
    <property type="entry name" value="HTH_MarR-typ"/>
</dbReference>
<reference evidence="2" key="1">
    <citation type="submission" date="2022-10" db="EMBL/GenBank/DDBJ databases">
        <title>The WGS of Solirubrobacter ginsenosidimutans DSM 21036.</title>
        <authorList>
            <person name="Jiang Z."/>
        </authorList>
    </citation>
    <scope>NUCLEOTIDE SEQUENCE</scope>
    <source>
        <strain evidence="2">DSM 21036</strain>
    </source>
</reference>
<dbReference type="Gene3D" id="1.10.10.10">
    <property type="entry name" value="Winged helix-like DNA-binding domain superfamily/Winged helix DNA-binding domain"/>
    <property type="match status" value="1"/>
</dbReference>
<evidence type="ECO:0000313" key="2">
    <source>
        <dbReference type="EMBL" id="MDA0161225.1"/>
    </source>
</evidence>
<dbReference type="PROSITE" id="PS50995">
    <property type="entry name" value="HTH_MARR_2"/>
    <property type="match status" value="1"/>
</dbReference>
<name>A0A9X3MU07_9ACTN</name>
<dbReference type="PANTHER" id="PTHR33164">
    <property type="entry name" value="TRANSCRIPTIONAL REGULATOR, MARR FAMILY"/>
    <property type="match status" value="1"/>
</dbReference>
<dbReference type="RefSeq" id="WP_270040418.1">
    <property type="nucleotide sequence ID" value="NZ_JAPDOD010000009.1"/>
</dbReference>
<dbReference type="GO" id="GO:0003700">
    <property type="term" value="F:DNA-binding transcription factor activity"/>
    <property type="evidence" value="ECO:0007669"/>
    <property type="project" value="InterPro"/>
</dbReference>
<sequence>MSESLQPLGLAVKRLQWRHHRALDKRLREVGLSLVQWDALRHIENHPGSSLHQLAQLTFQSDQAFGTLAARLIARGYITRAGGHGRALHHELTDAGRERLHAGATIVDQVLAESFAPLNDDEQRQLHALLTRLLETQP</sequence>
<evidence type="ECO:0000313" key="3">
    <source>
        <dbReference type="Proteomes" id="UP001149140"/>
    </source>
</evidence>
<dbReference type="SMART" id="SM00347">
    <property type="entry name" value="HTH_MARR"/>
    <property type="match status" value="1"/>
</dbReference>
<dbReference type="PANTHER" id="PTHR33164:SF103">
    <property type="entry name" value="REGULATORY PROTEIN MARR"/>
    <property type="match status" value="1"/>
</dbReference>
<dbReference type="EMBL" id="JAPDOD010000009">
    <property type="protein sequence ID" value="MDA0161225.1"/>
    <property type="molecule type" value="Genomic_DNA"/>
</dbReference>
<dbReference type="InterPro" id="IPR039422">
    <property type="entry name" value="MarR/SlyA-like"/>
</dbReference>
<dbReference type="GO" id="GO:0006950">
    <property type="term" value="P:response to stress"/>
    <property type="evidence" value="ECO:0007669"/>
    <property type="project" value="TreeGrafter"/>
</dbReference>
<dbReference type="Pfam" id="PF12802">
    <property type="entry name" value="MarR_2"/>
    <property type="match status" value="1"/>
</dbReference>
<dbReference type="InterPro" id="IPR036388">
    <property type="entry name" value="WH-like_DNA-bd_sf"/>
</dbReference>
<organism evidence="2 3">
    <name type="scientific">Solirubrobacter ginsenosidimutans</name>
    <dbReference type="NCBI Taxonomy" id="490573"/>
    <lineage>
        <taxon>Bacteria</taxon>
        <taxon>Bacillati</taxon>
        <taxon>Actinomycetota</taxon>
        <taxon>Thermoleophilia</taxon>
        <taxon>Solirubrobacterales</taxon>
        <taxon>Solirubrobacteraceae</taxon>
        <taxon>Solirubrobacter</taxon>
    </lineage>
</organism>